<accession>A0A6B8KFP9</accession>
<keyword evidence="3" id="KW-1185">Reference proteome</keyword>
<evidence type="ECO:0000259" key="1">
    <source>
        <dbReference type="Pfam" id="PF22302"/>
    </source>
</evidence>
<evidence type="ECO:0000313" key="2">
    <source>
        <dbReference type="EMBL" id="QGM47156.1"/>
    </source>
</evidence>
<evidence type="ECO:0000313" key="3">
    <source>
        <dbReference type="Proteomes" id="UP000309061"/>
    </source>
</evidence>
<name>A0A6B8KFP9_9HYPH</name>
<dbReference type="InterPro" id="IPR054241">
    <property type="entry name" value="DUF6968"/>
</dbReference>
<dbReference type="Pfam" id="PF22302">
    <property type="entry name" value="DUF6968"/>
    <property type="match status" value="1"/>
</dbReference>
<sequence>MTAIAEREFHLKTDPLARVVLSVEAPLMDGDDFRCDYCIEWPSGAEHGHAFGVDSLQALVLALQRAGADIHASMYAKSGDLIWIAEGNGLGLLIPLPGT</sequence>
<reference evidence="2 3" key="1">
    <citation type="submission" date="2019-11" db="EMBL/GenBank/DDBJ databases">
        <title>The genome sequence of Methylocystis heyeri.</title>
        <authorList>
            <person name="Oshkin I.Y."/>
            <person name="Miroshnikov K."/>
            <person name="Dedysh S.N."/>
        </authorList>
    </citation>
    <scope>NUCLEOTIDE SEQUENCE [LARGE SCALE GENOMIC DNA]</scope>
    <source>
        <strain evidence="2 3">H2</strain>
    </source>
</reference>
<gene>
    <name evidence="2" type="ORF">H2LOC_016450</name>
</gene>
<dbReference type="Proteomes" id="UP000309061">
    <property type="component" value="Chromosome"/>
</dbReference>
<organism evidence="2 3">
    <name type="scientific">Methylocystis heyeri</name>
    <dbReference type="NCBI Taxonomy" id="391905"/>
    <lineage>
        <taxon>Bacteria</taxon>
        <taxon>Pseudomonadati</taxon>
        <taxon>Pseudomonadota</taxon>
        <taxon>Alphaproteobacteria</taxon>
        <taxon>Hyphomicrobiales</taxon>
        <taxon>Methylocystaceae</taxon>
        <taxon>Methylocystis</taxon>
    </lineage>
</organism>
<dbReference type="KEGG" id="mhey:H2LOC_016450"/>
<dbReference type="OrthoDB" id="7276171at2"/>
<feature type="domain" description="DUF6968" evidence="1">
    <location>
        <begin position="5"/>
        <end position="92"/>
    </location>
</feature>
<dbReference type="EMBL" id="CP046052">
    <property type="protein sequence ID" value="QGM47156.1"/>
    <property type="molecule type" value="Genomic_DNA"/>
</dbReference>
<dbReference type="RefSeq" id="WP_136497895.1">
    <property type="nucleotide sequence ID" value="NZ_CP046052.1"/>
</dbReference>
<protein>
    <recommendedName>
        <fullName evidence="1">DUF6968 domain-containing protein</fullName>
    </recommendedName>
</protein>
<dbReference type="AlphaFoldDB" id="A0A6B8KFP9"/>
<proteinExistence type="predicted"/>